<feature type="region of interest" description="Disordered" evidence="1">
    <location>
        <begin position="1"/>
        <end position="60"/>
    </location>
</feature>
<evidence type="ECO:0000313" key="3">
    <source>
        <dbReference type="EMBL" id="MDQ1122685.1"/>
    </source>
</evidence>
<proteinExistence type="predicted"/>
<dbReference type="EMBL" id="JAUTBF010000001">
    <property type="protein sequence ID" value="MDQ1122685.1"/>
    <property type="molecule type" value="Genomic_DNA"/>
</dbReference>
<dbReference type="InterPro" id="IPR009839">
    <property type="entry name" value="SseB_N"/>
</dbReference>
<feature type="domain" description="SseB protein N-terminal" evidence="2">
    <location>
        <begin position="69"/>
        <end position="191"/>
    </location>
</feature>
<gene>
    <name evidence="3" type="ORF">QE412_001258</name>
</gene>
<reference evidence="3 4" key="1">
    <citation type="submission" date="2023-07" db="EMBL/GenBank/DDBJ databases">
        <title>Functional and genomic diversity of the sorghum phyllosphere microbiome.</title>
        <authorList>
            <person name="Shade A."/>
        </authorList>
    </citation>
    <scope>NUCLEOTIDE SEQUENCE [LARGE SCALE GENOMIC DNA]</scope>
    <source>
        <strain evidence="3 4">SORGH_AS_1207</strain>
    </source>
</reference>
<evidence type="ECO:0000313" key="4">
    <source>
        <dbReference type="Proteomes" id="UP001226691"/>
    </source>
</evidence>
<protein>
    <recommendedName>
        <fullName evidence="2">SseB protein N-terminal domain-containing protein</fullName>
    </recommendedName>
</protein>
<feature type="compositionally biased region" description="Basic and acidic residues" evidence="1">
    <location>
        <begin position="1"/>
        <end position="39"/>
    </location>
</feature>
<organism evidence="3 4">
    <name type="scientific">Microbacterium trichothecenolyticum</name>
    <name type="common">Aureobacterium trichothecenolyticum</name>
    <dbReference type="NCBI Taxonomy" id="69370"/>
    <lineage>
        <taxon>Bacteria</taxon>
        <taxon>Bacillati</taxon>
        <taxon>Actinomycetota</taxon>
        <taxon>Actinomycetes</taxon>
        <taxon>Micrococcales</taxon>
        <taxon>Microbacteriaceae</taxon>
        <taxon>Microbacterium</taxon>
    </lineage>
</organism>
<evidence type="ECO:0000256" key="1">
    <source>
        <dbReference type="SAM" id="MobiDB-lite"/>
    </source>
</evidence>
<sequence length="289" mass="30511">MSPDADDPHGHGRHGGDPPGERSHGDRSHAHGHHADPAHADSAGVPWEGRSFQANPHSGDDGAADPALLAALLAFRAGAGDARAVVDAYRDARLLIPLVAEKGDHGVGVHGLEVDKTQELSIVTVAAPDGRKVLPVFTSVTALQRWDAAARPVPADGRRTALAAANEDTELIVVDPASETEFVIRRPAVWAIAQGEAWEPAHTSPAIFTGLQESISGELAVLDLAVEPGDPTGRLRGPELVVHLQLMSGLEQEELDAVLARIARRWAADDRIAVLVDSLTVKLHRSTDA</sequence>
<keyword evidence="4" id="KW-1185">Reference proteome</keyword>
<comment type="caution">
    <text evidence="3">The sequence shown here is derived from an EMBL/GenBank/DDBJ whole genome shotgun (WGS) entry which is preliminary data.</text>
</comment>
<evidence type="ECO:0000259" key="2">
    <source>
        <dbReference type="Pfam" id="PF07179"/>
    </source>
</evidence>
<accession>A0ABU0TT93</accession>
<name>A0ABU0TT93_MICTR</name>
<dbReference type="Pfam" id="PF07179">
    <property type="entry name" value="SseB"/>
    <property type="match status" value="1"/>
</dbReference>
<dbReference type="RefSeq" id="WP_307481312.1">
    <property type="nucleotide sequence ID" value="NZ_JAUTBF010000001.1"/>
</dbReference>
<dbReference type="Proteomes" id="UP001226691">
    <property type="component" value="Unassembled WGS sequence"/>
</dbReference>